<dbReference type="AlphaFoldDB" id="A0A8W8P3R2"/>
<name>A0A8W8P3R2_MAGGI</name>
<keyword evidence="1" id="KW-0732">Signal</keyword>
<protein>
    <recommendedName>
        <fullName evidence="4">WAP domain-containing protein</fullName>
    </recommendedName>
</protein>
<dbReference type="EnsemblMetazoa" id="G8817.2">
    <property type="protein sequence ID" value="G8817.2:cds"/>
    <property type="gene ID" value="G8817"/>
</dbReference>
<feature type="signal peptide" evidence="1">
    <location>
        <begin position="1"/>
        <end position="20"/>
    </location>
</feature>
<evidence type="ECO:0000313" key="3">
    <source>
        <dbReference type="Proteomes" id="UP000005408"/>
    </source>
</evidence>
<sequence length="80" mass="9258">MERTLYCAVCLLGLFIVVFSQQCDNGEPLPNVFCGRESSQACPSSYFCNMDPTDRFAVCCPLSERPRFYGKYMYPRRSKY</sequence>
<keyword evidence="3" id="KW-1185">Reference proteome</keyword>
<organism evidence="2 3">
    <name type="scientific">Magallana gigas</name>
    <name type="common">Pacific oyster</name>
    <name type="synonym">Crassostrea gigas</name>
    <dbReference type="NCBI Taxonomy" id="29159"/>
    <lineage>
        <taxon>Eukaryota</taxon>
        <taxon>Metazoa</taxon>
        <taxon>Spiralia</taxon>
        <taxon>Lophotrochozoa</taxon>
        <taxon>Mollusca</taxon>
        <taxon>Bivalvia</taxon>
        <taxon>Autobranchia</taxon>
        <taxon>Pteriomorphia</taxon>
        <taxon>Ostreida</taxon>
        <taxon>Ostreoidea</taxon>
        <taxon>Ostreidae</taxon>
        <taxon>Magallana</taxon>
    </lineage>
</organism>
<proteinExistence type="predicted"/>
<accession>A0A8W8P3R2</accession>
<reference evidence="2" key="1">
    <citation type="submission" date="2022-08" db="UniProtKB">
        <authorList>
            <consortium name="EnsemblMetazoa"/>
        </authorList>
    </citation>
    <scope>IDENTIFICATION</scope>
    <source>
        <strain evidence="2">05x7-T-G4-1.051#20</strain>
    </source>
</reference>
<evidence type="ECO:0008006" key="4">
    <source>
        <dbReference type="Google" id="ProtNLM"/>
    </source>
</evidence>
<feature type="chain" id="PRO_5036466593" description="WAP domain-containing protein" evidence="1">
    <location>
        <begin position="21"/>
        <end position="80"/>
    </location>
</feature>
<evidence type="ECO:0000313" key="2">
    <source>
        <dbReference type="EnsemblMetazoa" id="G8817.2:cds"/>
    </source>
</evidence>
<dbReference type="Proteomes" id="UP000005408">
    <property type="component" value="Unassembled WGS sequence"/>
</dbReference>
<evidence type="ECO:0000256" key="1">
    <source>
        <dbReference type="SAM" id="SignalP"/>
    </source>
</evidence>